<evidence type="ECO:0000313" key="4">
    <source>
        <dbReference type="EMBL" id="ETW12562.1"/>
    </source>
</evidence>
<dbReference type="PANTHER" id="PTHR38340">
    <property type="entry name" value="S-LAYER PROTEIN"/>
    <property type="match status" value="1"/>
</dbReference>
<keyword evidence="2" id="KW-0964">Secreted</keyword>
<comment type="subcellular location">
    <subcellularLocation>
        <location evidence="1">Secreted</location>
    </subcellularLocation>
</comment>
<dbReference type="EMBL" id="AQQW01000006">
    <property type="protein sequence ID" value="ETW12562.1"/>
    <property type="molecule type" value="Genomic_DNA"/>
</dbReference>
<dbReference type="PROSITE" id="PS00330">
    <property type="entry name" value="HEMOLYSIN_CALCIUM"/>
    <property type="match status" value="4"/>
</dbReference>
<dbReference type="PATRIC" id="fig|1317118.6.peg.2289"/>
<comment type="caution">
    <text evidence="4">The sequence shown here is derived from an EMBL/GenBank/DDBJ whole genome shotgun (WGS) entry which is preliminary data.</text>
</comment>
<sequence>MADDYSSNAQTLGAVAIDSFTTGVLETEGDTDWFAVVLEEGATYNFGVFGEDGGGGTLTDPTVALVTSSGAELASNDDFEGQSLDAAVFGFVAPRSGTYFLVAGGFDGDTGSYSAAIELEEPAAGDDPDDDYPADRSTDGALTANQPVAARFGDVGDVDWFAMTLAAGQPYRIDVSAGSGTFTDVVLRGNGIDGLPFLIDATMPFTVPRDGTYFADVYGGAVGDYTVTLRPLNISETGDTRGSATAVANDGTAQGTVDYALDTDVFAARLGTEETFNVVVGPRGAGALSLEVRLTDGAGTVLGTGDYDAEADLWTVADVSVPRDATYYVEVTDAGSLVGARYDVEIEGFVPVVSDGTDARDDVTGSPGADTISGGAGDDILRGEGGADRLVGGPGDDGLYGGEGADTILGGPGNDDIAGAAGADVIRGGDGNDLIGGGTGDDDIDGGTGSDGIFAGRGDDTILGGEGDDRLSGGIGVDRVEGNAGDDELGGGRQDDVVIAGDGNDTAGGGGGSDIVRLGAGDDQGFGGYGNDLVLGGAGDDLVAGGFGNDTLDGGTGNDTLRGGGGADRFEFRDLVAGETDVVEDFDARFDRLVFEGVAASQVDVAQAGADVEIEAAGQLVVVEDADAVAVSNAVFILG</sequence>
<protein>
    <submittedName>
        <fullName evidence="4">Metallophosphoesterase</fullName>
    </submittedName>
</protein>
<name>W4HIJ4_9RHOB</name>
<dbReference type="PRINTS" id="PR00313">
    <property type="entry name" value="CABNDNGRPT"/>
</dbReference>
<dbReference type="Gene3D" id="2.150.10.10">
    <property type="entry name" value="Serralysin-like metalloprotease, C-terminal"/>
    <property type="match status" value="3"/>
</dbReference>
<evidence type="ECO:0000256" key="3">
    <source>
        <dbReference type="SAM" id="MobiDB-lite"/>
    </source>
</evidence>
<evidence type="ECO:0000256" key="1">
    <source>
        <dbReference type="ARBA" id="ARBA00004613"/>
    </source>
</evidence>
<feature type="region of interest" description="Disordered" evidence="3">
    <location>
        <begin position="391"/>
        <end position="413"/>
    </location>
</feature>
<dbReference type="InterPro" id="IPR011049">
    <property type="entry name" value="Serralysin-like_metalloprot_C"/>
</dbReference>
<proteinExistence type="predicted"/>
<dbReference type="RefSeq" id="WP_051487705.1">
    <property type="nucleotide sequence ID" value="NZ_AQQW01000006.1"/>
</dbReference>
<dbReference type="SUPFAM" id="SSF51120">
    <property type="entry name" value="beta-Roll"/>
    <property type="match status" value="2"/>
</dbReference>
<dbReference type="InterPro" id="IPR018511">
    <property type="entry name" value="Hemolysin-typ_Ca-bd_CS"/>
</dbReference>
<dbReference type="eggNOG" id="COG2931">
    <property type="taxonomic scope" value="Bacteria"/>
</dbReference>
<evidence type="ECO:0000313" key="5">
    <source>
        <dbReference type="Proteomes" id="UP000019063"/>
    </source>
</evidence>
<dbReference type="GO" id="GO:0005509">
    <property type="term" value="F:calcium ion binding"/>
    <property type="evidence" value="ECO:0007669"/>
    <property type="project" value="InterPro"/>
</dbReference>
<dbReference type="PANTHER" id="PTHR38340:SF1">
    <property type="entry name" value="S-LAYER PROTEIN"/>
    <property type="match status" value="1"/>
</dbReference>
<accession>W4HIJ4</accession>
<reference evidence="4 5" key="1">
    <citation type="journal article" date="2014" name="Antonie Van Leeuwenhoek">
        <title>Roseivivax atlanticus sp. nov., isolated from surface seawater of the Atlantic Ocean.</title>
        <authorList>
            <person name="Li G."/>
            <person name="Lai Q."/>
            <person name="Liu X."/>
            <person name="Sun F."/>
            <person name="Shao Z."/>
        </authorList>
    </citation>
    <scope>NUCLEOTIDE SEQUENCE [LARGE SCALE GENOMIC DNA]</scope>
    <source>
        <strain evidence="4 5">22II-s10s</strain>
    </source>
</reference>
<feature type="region of interest" description="Disordered" evidence="3">
    <location>
        <begin position="455"/>
        <end position="493"/>
    </location>
</feature>
<dbReference type="Gene3D" id="2.60.120.380">
    <property type="match status" value="3"/>
</dbReference>
<dbReference type="AlphaFoldDB" id="W4HIJ4"/>
<feature type="region of interest" description="Disordered" evidence="3">
    <location>
        <begin position="357"/>
        <end position="379"/>
    </location>
</feature>
<dbReference type="InterPro" id="IPR001343">
    <property type="entry name" value="Hemolysn_Ca-bd"/>
</dbReference>
<gene>
    <name evidence="4" type="ORF">ATO8_11109</name>
</gene>
<dbReference type="STRING" id="1379903.ATO8_11109"/>
<evidence type="ECO:0000256" key="2">
    <source>
        <dbReference type="ARBA" id="ARBA00022525"/>
    </source>
</evidence>
<dbReference type="InterPro" id="IPR050557">
    <property type="entry name" value="RTX_toxin/Mannuronan_C5-epim"/>
</dbReference>
<organism evidence="4 5">
    <name type="scientific">Roseivivax marinus</name>
    <dbReference type="NCBI Taxonomy" id="1379903"/>
    <lineage>
        <taxon>Bacteria</taxon>
        <taxon>Pseudomonadati</taxon>
        <taxon>Pseudomonadota</taxon>
        <taxon>Alphaproteobacteria</taxon>
        <taxon>Rhodobacterales</taxon>
        <taxon>Roseobacteraceae</taxon>
        <taxon>Roseivivax</taxon>
    </lineage>
</organism>
<dbReference type="GO" id="GO:0005576">
    <property type="term" value="C:extracellular region"/>
    <property type="evidence" value="ECO:0007669"/>
    <property type="project" value="UniProtKB-SubCell"/>
</dbReference>
<keyword evidence="5" id="KW-1185">Reference proteome</keyword>
<dbReference type="eggNOG" id="COG1404">
    <property type="taxonomic scope" value="Bacteria"/>
</dbReference>
<dbReference type="Proteomes" id="UP000019063">
    <property type="component" value="Unassembled WGS sequence"/>
</dbReference>
<dbReference type="Pfam" id="PF00353">
    <property type="entry name" value="HemolysinCabind"/>
    <property type="match status" value="5"/>
</dbReference>
<feature type="compositionally biased region" description="Gly residues" evidence="3">
    <location>
        <begin position="392"/>
        <end position="404"/>
    </location>
</feature>